<dbReference type="EMBL" id="CP062229">
    <property type="protein sequence ID" value="UVC14711.1"/>
    <property type="molecule type" value="Genomic_DNA"/>
</dbReference>
<dbReference type="RefSeq" id="WP_258119102.1">
    <property type="nucleotide sequence ID" value="NZ_CP062229.1"/>
</dbReference>
<accession>A0ABY5QVH7</accession>
<gene>
    <name evidence="1" type="ORF">IHQ72_29530</name>
</gene>
<organism evidence="1 2">
    <name type="scientific">Mesorhizobium onobrychidis</name>
    <dbReference type="NCBI Taxonomy" id="2775404"/>
    <lineage>
        <taxon>Bacteria</taxon>
        <taxon>Pseudomonadati</taxon>
        <taxon>Pseudomonadota</taxon>
        <taxon>Alphaproteobacteria</taxon>
        <taxon>Hyphomicrobiales</taxon>
        <taxon>Phyllobacteriaceae</taxon>
        <taxon>Mesorhizobium</taxon>
    </lineage>
</organism>
<protein>
    <submittedName>
        <fullName evidence="1">Uncharacterized protein</fullName>
    </submittedName>
</protein>
<evidence type="ECO:0000313" key="1">
    <source>
        <dbReference type="EMBL" id="UVC14711.1"/>
    </source>
</evidence>
<sequence length="176" mass="20243">MHRVPDERLITPFMLRRFVREAELEGGQGHHYALMQRDNGEFIDHNPGSPELAPDQMIFGRDLLTLLNRELHFGGAWVIVFTHPVPGNSVLLLHADYHRMCIIWVDADGDPQFTVEWQHGEGEEFDFADVMLSGRESWGQRCEGAWQTWKKLMVDVIDHGEGQTFKRAQGQQPTAH</sequence>
<keyword evidence="2" id="KW-1185">Reference proteome</keyword>
<name>A0ABY5QVH7_9HYPH</name>
<proteinExistence type="predicted"/>
<dbReference type="Proteomes" id="UP001058098">
    <property type="component" value="Chromosome"/>
</dbReference>
<reference evidence="1" key="1">
    <citation type="submission" date="2020-09" db="EMBL/GenBank/DDBJ databases">
        <title>Rhizobia associated with sainfoin plants.</title>
        <authorList>
            <person name="Asharfi S."/>
            <person name="Kuzmanovic N."/>
            <person name="Bunk B."/>
            <person name="Sproeer C."/>
            <person name="Becker M."/>
            <person name="Thuenen T."/>
        </authorList>
    </citation>
    <scope>NUCLEOTIDE SEQUENCE</scope>
    <source>
        <strain evidence="1">OM4</strain>
    </source>
</reference>
<evidence type="ECO:0000313" key="2">
    <source>
        <dbReference type="Proteomes" id="UP001058098"/>
    </source>
</evidence>